<gene>
    <name evidence="2" type="ORF">A2Y68_00360</name>
</gene>
<comment type="caution">
    <text evidence="2">The sequence shown here is derived from an EMBL/GenBank/DDBJ whole genome shotgun (WGS) entry which is preliminary data.</text>
</comment>
<keyword evidence="1" id="KW-1133">Transmembrane helix</keyword>
<dbReference type="AlphaFoldDB" id="A0A1F7X358"/>
<dbReference type="STRING" id="1802479.A2Y68_00360"/>
<reference evidence="2 3" key="1">
    <citation type="journal article" date="2016" name="Nat. Commun.">
        <title>Thousands of microbial genomes shed light on interconnected biogeochemical processes in an aquifer system.</title>
        <authorList>
            <person name="Anantharaman K."/>
            <person name="Brown C.T."/>
            <person name="Hug L.A."/>
            <person name="Sharon I."/>
            <person name="Castelle C.J."/>
            <person name="Probst A.J."/>
            <person name="Thomas B.C."/>
            <person name="Singh A."/>
            <person name="Wilkins M.J."/>
            <person name="Karaoz U."/>
            <person name="Brodie E.L."/>
            <person name="Williams K.H."/>
            <person name="Hubbard S.S."/>
            <person name="Banfield J.F."/>
        </authorList>
    </citation>
    <scope>NUCLEOTIDE SEQUENCE [LARGE SCALE GENOMIC DNA]</scope>
</reference>
<dbReference type="Proteomes" id="UP000176778">
    <property type="component" value="Unassembled WGS sequence"/>
</dbReference>
<proteinExistence type="predicted"/>
<feature type="transmembrane region" description="Helical" evidence="1">
    <location>
        <begin position="156"/>
        <end position="180"/>
    </location>
</feature>
<protein>
    <recommendedName>
        <fullName evidence="4">DUF2029 domain-containing protein</fullName>
    </recommendedName>
</protein>
<feature type="transmembrane region" description="Helical" evidence="1">
    <location>
        <begin position="303"/>
        <end position="324"/>
    </location>
</feature>
<organism evidence="2 3">
    <name type="scientific">Candidatus Woesebacteria bacterium RBG_13_46_13</name>
    <dbReference type="NCBI Taxonomy" id="1802479"/>
    <lineage>
        <taxon>Bacteria</taxon>
        <taxon>Candidatus Woeseibacteriota</taxon>
    </lineage>
</organism>
<feature type="transmembrane region" description="Helical" evidence="1">
    <location>
        <begin position="111"/>
        <end position="136"/>
    </location>
</feature>
<evidence type="ECO:0000313" key="2">
    <source>
        <dbReference type="EMBL" id="OGM09411.1"/>
    </source>
</evidence>
<keyword evidence="1" id="KW-0812">Transmembrane</keyword>
<feature type="transmembrane region" description="Helical" evidence="1">
    <location>
        <begin position="394"/>
        <end position="411"/>
    </location>
</feature>
<evidence type="ECO:0000256" key="1">
    <source>
        <dbReference type="SAM" id="Phobius"/>
    </source>
</evidence>
<sequence length="419" mass="47934">MKSKIIKILLIGIVLRIILSLATYHSDVAPFDFAGGIIAKGNIANFYDYLWNLPQDSPILAVYPKNLFNYPPAVYFFLGPATRVVSWIVDPAVHANFILNFSSTLGNWQLNLLLLLLKLPYFAFDIAVAYLLMALFKTDREKLLGFSFWIFNPVNLYATYMVGQFDIIPVFFSVLCLYLVVKKKDVGQKSLLLEALLLGLGGAFKIFPLLFLVPLASLKKSWLERIKIVTVGVLAYIATILPFIASKGFRTTALLAGQTTKSLYAQIPLSGGESIMLFLVFVIFFYLVFLFKTSTVELLWKRFFIMMLIFFIFTHYHPQWFLWLTPFMIIDLVKHLKHWVMVALSLVSFVFLVSFFDPGLSVWLFAPIWPKLYGLPGIWQLVGVSPDINQMRSIFQSLFVGVAFYYLYILFPKSQEAKE</sequence>
<name>A0A1F7X358_9BACT</name>
<feature type="transmembrane region" description="Helical" evidence="1">
    <location>
        <begin position="73"/>
        <end position="99"/>
    </location>
</feature>
<accession>A0A1F7X358</accession>
<dbReference type="EMBL" id="MGFR01000005">
    <property type="protein sequence ID" value="OGM09411.1"/>
    <property type="molecule type" value="Genomic_DNA"/>
</dbReference>
<evidence type="ECO:0008006" key="4">
    <source>
        <dbReference type="Google" id="ProtNLM"/>
    </source>
</evidence>
<keyword evidence="1" id="KW-0472">Membrane</keyword>
<feature type="transmembrane region" description="Helical" evidence="1">
    <location>
        <begin position="228"/>
        <end position="246"/>
    </location>
</feature>
<evidence type="ECO:0000313" key="3">
    <source>
        <dbReference type="Proteomes" id="UP000176778"/>
    </source>
</evidence>
<feature type="transmembrane region" description="Helical" evidence="1">
    <location>
        <begin position="192"/>
        <end position="216"/>
    </location>
</feature>
<feature type="transmembrane region" description="Helical" evidence="1">
    <location>
        <begin position="5"/>
        <end position="24"/>
    </location>
</feature>
<feature type="transmembrane region" description="Helical" evidence="1">
    <location>
        <begin position="336"/>
        <end position="356"/>
    </location>
</feature>
<feature type="transmembrane region" description="Helical" evidence="1">
    <location>
        <begin position="267"/>
        <end position="291"/>
    </location>
</feature>